<evidence type="ECO:0000313" key="2">
    <source>
        <dbReference type="Proteomes" id="UP000738359"/>
    </source>
</evidence>
<dbReference type="InterPro" id="IPR036691">
    <property type="entry name" value="Endo/exonu/phosph_ase_sf"/>
</dbReference>
<gene>
    <name evidence="1" type="ORF">BGZ70_001718</name>
</gene>
<organism evidence="1 2">
    <name type="scientific">Mortierella alpina</name>
    <name type="common">Oleaginous fungus</name>
    <name type="synonym">Mortierella renispora</name>
    <dbReference type="NCBI Taxonomy" id="64518"/>
    <lineage>
        <taxon>Eukaryota</taxon>
        <taxon>Fungi</taxon>
        <taxon>Fungi incertae sedis</taxon>
        <taxon>Mucoromycota</taxon>
        <taxon>Mortierellomycotina</taxon>
        <taxon>Mortierellomycetes</taxon>
        <taxon>Mortierellales</taxon>
        <taxon>Mortierellaceae</taxon>
        <taxon>Mortierella</taxon>
    </lineage>
</organism>
<dbReference type="EMBL" id="JAAAHY010001398">
    <property type="protein sequence ID" value="KAF9949535.1"/>
    <property type="molecule type" value="Genomic_DNA"/>
</dbReference>
<accession>A0A9P6IVE2</accession>
<proteinExistence type="predicted"/>
<name>A0A9P6IVE2_MORAP</name>
<protein>
    <recommendedName>
        <fullName evidence="3">Endonuclease/exonuclease/phosphatase domain-containing protein</fullName>
    </recommendedName>
</protein>
<evidence type="ECO:0008006" key="3">
    <source>
        <dbReference type="Google" id="ProtNLM"/>
    </source>
</evidence>
<dbReference type="AlphaFoldDB" id="A0A9P6IVE2"/>
<keyword evidence="2" id="KW-1185">Reference proteome</keyword>
<dbReference type="Proteomes" id="UP000738359">
    <property type="component" value="Unassembled WGS sequence"/>
</dbReference>
<comment type="caution">
    <text evidence="1">The sequence shown here is derived from an EMBL/GenBank/DDBJ whole genome shotgun (WGS) entry which is preliminary data.</text>
</comment>
<dbReference type="OrthoDB" id="428734at2759"/>
<sequence>MAVYDADIVCFQELDQDDYTGTFDRAMTTLGYAGVYGKHKASLEHGCRVFYKISRVTFVGSSPSLPWRVNSVEMSSAQGSWPFSMSRMSLNVARYSTMNRGQSAPTVRSQQQIMALLPAVRGQLKDDPVMAFAEVVMTIDLNAVADGLLIISNPAPQK</sequence>
<evidence type="ECO:0000313" key="1">
    <source>
        <dbReference type="EMBL" id="KAF9949535.1"/>
    </source>
</evidence>
<dbReference type="SUPFAM" id="SSF56219">
    <property type="entry name" value="DNase I-like"/>
    <property type="match status" value="1"/>
</dbReference>
<reference evidence="1" key="1">
    <citation type="journal article" date="2020" name="Fungal Divers.">
        <title>Resolving the Mortierellaceae phylogeny through synthesis of multi-gene phylogenetics and phylogenomics.</title>
        <authorList>
            <person name="Vandepol N."/>
            <person name="Liber J."/>
            <person name="Desiro A."/>
            <person name="Na H."/>
            <person name="Kennedy M."/>
            <person name="Barry K."/>
            <person name="Grigoriev I.V."/>
            <person name="Miller A.N."/>
            <person name="O'Donnell K."/>
            <person name="Stajich J.E."/>
            <person name="Bonito G."/>
        </authorList>
    </citation>
    <scope>NUCLEOTIDE SEQUENCE</scope>
    <source>
        <strain evidence="1">CK1249</strain>
    </source>
</reference>
<dbReference type="Gene3D" id="3.60.10.10">
    <property type="entry name" value="Endonuclease/exonuclease/phosphatase"/>
    <property type="match status" value="1"/>
</dbReference>